<proteinExistence type="predicted"/>
<feature type="coiled-coil region" evidence="1">
    <location>
        <begin position="73"/>
        <end position="100"/>
    </location>
</feature>
<reference evidence="4" key="2">
    <citation type="submission" date="2011-08" db="EMBL/GenBank/DDBJ databases">
        <authorList>
            <person name="Hoffman M."/>
            <person name="Strain E.A."/>
            <person name="Brown E."/>
            <person name="Allard M.W."/>
        </authorList>
    </citation>
    <scope>NUCLEOTIDE SEQUENCE</scope>
    <source>
        <strain evidence="4">CIP 102891</strain>
    </source>
</reference>
<dbReference type="AlphaFoldDB" id="C9QG17"/>
<organism evidence="4 5">
    <name type="scientific">Vibrio orientalis CIP 102891 = ATCC 33934</name>
    <dbReference type="NCBI Taxonomy" id="675816"/>
    <lineage>
        <taxon>Bacteria</taxon>
        <taxon>Pseudomonadati</taxon>
        <taxon>Pseudomonadota</taxon>
        <taxon>Gammaproteobacteria</taxon>
        <taxon>Vibrionales</taxon>
        <taxon>Vibrionaceae</taxon>
        <taxon>Vibrio</taxon>
        <taxon>Vibrio oreintalis group</taxon>
    </lineage>
</organism>
<sequence length="113" mass="12912">MLGVPKSIKWLLVVAVFVAITSMWLLLKASKAEQAALRARLDAAKAANQTSELTIKTLRHDQEYVNELLVSRAHKQQQDKRQLDEQISELESQLENVECRIPDSVTQRLQQPY</sequence>
<keyword evidence="1" id="KW-0175">Coiled coil</keyword>
<dbReference type="eggNOG" id="ENOG5031NWQ">
    <property type="taxonomic scope" value="Bacteria"/>
</dbReference>
<keyword evidence="2" id="KW-1133">Transmembrane helix</keyword>
<keyword evidence="2" id="KW-0812">Transmembrane</keyword>
<dbReference type="Proteomes" id="UP000003515">
    <property type="component" value="Unassembled WGS sequence"/>
</dbReference>
<dbReference type="RefSeq" id="WP_004412232.1">
    <property type="nucleotide sequence ID" value="NZ_AFWH01000001.1"/>
</dbReference>
<dbReference type="PATRIC" id="fig|675816.5.peg.179"/>
<reference evidence="3 6" key="1">
    <citation type="submission" date="2009-10" db="EMBL/GenBank/DDBJ databases">
        <authorList>
            <consortium name="Los Alamos National Laboratory (LANL)"/>
            <consortium name="National Microbial Pathogen Data Resource (NMPDR)"/>
            <person name="Munk A.C."/>
            <person name="Chertkov O."/>
            <person name="Tapia R."/>
            <person name="Green L."/>
            <person name="Rogers Y."/>
            <person name="Detter J.C."/>
            <person name="Bruce D."/>
            <person name="Brettin T.S."/>
            <person name="Colwell R.R."/>
            <person name="Huq A."/>
            <person name="Grim C.J."/>
            <person name="Hasan N.A."/>
            <person name="Bartels D."/>
            <person name="Vonstein V."/>
        </authorList>
    </citation>
    <scope>NUCLEOTIDE SEQUENCE [LARGE SCALE GENOMIC DNA]</scope>
    <source>
        <strain evidence="3 6">CIP 102891</strain>
    </source>
</reference>
<keyword evidence="6" id="KW-1185">Reference proteome</keyword>
<evidence type="ECO:0000313" key="4">
    <source>
        <dbReference type="EMBL" id="EGU54098.1"/>
    </source>
</evidence>
<gene>
    <name evidence="3" type="ORF">VIA_001515</name>
    <name evidence="4" type="ORF">VIOR3934_19765</name>
</gene>
<dbReference type="EMBL" id="AFWH01000001">
    <property type="protein sequence ID" value="EGU54098.1"/>
    <property type="molecule type" value="Genomic_DNA"/>
</dbReference>
<name>C9QG17_VIBOR</name>
<feature type="transmembrane region" description="Helical" evidence="2">
    <location>
        <begin position="7"/>
        <end position="27"/>
    </location>
</feature>
<evidence type="ECO:0000313" key="6">
    <source>
        <dbReference type="Proteomes" id="UP000003515"/>
    </source>
</evidence>
<evidence type="ECO:0000313" key="5">
    <source>
        <dbReference type="Proteomes" id="UP000002817"/>
    </source>
</evidence>
<evidence type="ECO:0000256" key="2">
    <source>
        <dbReference type="SAM" id="Phobius"/>
    </source>
</evidence>
<evidence type="ECO:0008006" key="7">
    <source>
        <dbReference type="Google" id="ProtNLM"/>
    </source>
</evidence>
<evidence type="ECO:0000256" key="1">
    <source>
        <dbReference type="SAM" id="Coils"/>
    </source>
</evidence>
<comment type="caution">
    <text evidence="4">The sequence shown here is derived from an EMBL/GenBank/DDBJ whole genome shotgun (WGS) entry which is preliminary data.</text>
</comment>
<reference evidence="4 5" key="3">
    <citation type="journal article" date="2012" name="Int. J. Syst. Evol. Microbiol.">
        <title>Vibrio caribbeanicus sp. nov., isolated from the marine sponge Scleritoderma cyanea.</title>
        <authorList>
            <person name="Hoffmann M."/>
            <person name="Monday S.R."/>
            <person name="Allard M.W."/>
            <person name="Strain E.A."/>
            <person name="Whittaker P."/>
            <person name="Naum M."/>
            <person name="McCarthy P.J."/>
            <person name="Lopez J.V."/>
            <person name="Fischer M."/>
            <person name="Brown E.W."/>
        </authorList>
    </citation>
    <scope>NUCLEOTIDE SEQUENCE [LARGE SCALE GENOMIC DNA]</scope>
    <source>
        <strain evidence="4">CIP 102891</strain>
        <strain evidence="5">CIP 102891 / ATCC 33934</strain>
    </source>
</reference>
<evidence type="ECO:0000313" key="3">
    <source>
        <dbReference type="EMBL" id="EEX94357.1"/>
    </source>
</evidence>
<protein>
    <recommendedName>
        <fullName evidence="7">DUF2570 domain-containing protein</fullName>
    </recommendedName>
</protein>
<dbReference type="EMBL" id="ACZV01000004">
    <property type="protein sequence ID" value="EEX94357.1"/>
    <property type="molecule type" value="Genomic_DNA"/>
</dbReference>
<keyword evidence="2" id="KW-0472">Membrane</keyword>
<accession>C9QG17</accession>
<dbReference type="Proteomes" id="UP000002817">
    <property type="component" value="Unassembled WGS sequence"/>
</dbReference>
<dbReference type="OrthoDB" id="5905324at2"/>
<dbReference type="STRING" id="675816.VIA_001515"/>